<dbReference type="SUPFAM" id="SSF82657">
    <property type="entry name" value="BolA-like"/>
    <property type="match status" value="1"/>
</dbReference>
<dbReference type="PANTHER" id="PTHR46229:SF2">
    <property type="entry name" value="BOLA-LIKE PROTEIN 1"/>
    <property type="match status" value="1"/>
</dbReference>
<dbReference type="EMBL" id="LAZR01035080">
    <property type="protein sequence ID" value="KKL28489.1"/>
    <property type="molecule type" value="Genomic_DNA"/>
</dbReference>
<evidence type="ECO:0000313" key="2">
    <source>
        <dbReference type="EMBL" id="KKL28489.1"/>
    </source>
</evidence>
<sequence length="80" mass="8626">MAMQANEIEALIRETFPDAKVTITDLAGDGNHYAAEVIDESFRGQNRVQQQRAVYAALKGRMDGPAGELHALALTTKAPA</sequence>
<protein>
    <recommendedName>
        <fullName evidence="3">BolA-like protein</fullName>
    </recommendedName>
</protein>
<dbReference type="PANTHER" id="PTHR46229">
    <property type="entry name" value="BOLA TRANSCRIPTION REGULATOR"/>
    <property type="match status" value="1"/>
</dbReference>
<evidence type="ECO:0008006" key="3">
    <source>
        <dbReference type="Google" id="ProtNLM"/>
    </source>
</evidence>
<dbReference type="InterPro" id="IPR036065">
    <property type="entry name" value="BolA-like_sf"/>
</dbReference>
<name>A0A0F9C2T4_9ZZZZ</name>
<accession>A0A0F9C2T4</accession>
<comment type="caution">
    <text evidence="2">The sequence shown here is derived from an EMBL/GenBank/DDBJ whole genome shotgun (WGS) entry which is preliminary data.</text>
</comment>
<reference evidence="2" key="1">
    <citation type="journal article" date="2015" name="Nature">
        <title>Complex archaea that bridge the gap between prokaryotes and eukaryotes.</title>
        <authorList>
            <person name="Spang A."/>
            <person name="Saw J.H."/>
            <person name="Jorgensen S.L."/>
            <person name="Zaremba-Niedzwiedzka K."/>
            <person name="Martijn J."/>
            <person name="Lind A.E."/>
            <person name="van Eijk R."/>
            <person name="Schleper C."/>
            <person name="Guy L."/>
            <person name="Ettema T.J."/>
        </authorList>
    </citation>
    <scope>NUCLEOTIDE SEQUENCE</scope>
</reference>
<dbReference type="Pfam" id="PF01722">
    <property type="entry name" value="BolA"/>
    <property type="match status" value="1"/>
</dbReference>
<dbReference type="PIRSF" id="PIRSF003113">
    <property type="entry name" value="BolA"/>
    <property type="match status" value="1"/>
</dbReference>
<evidence type="ECO:0000256" key="1">
    <source>
        <dbReference type="ARBA" id="ARBA00005578"/>
    </source>
</evidence>
<gene>
    <name evidence="2" type="ORF">LCGC14_2374620</name>
</gene>
<dbReference type="AlphaFoldDB" id="A0A0F9C2T4"/>
<dbReference type="InterPro" id="IPR002634">
    <property type="entry name" value="BolA"/>
</dbReference>
<dbReference type="InterPro" id="IPR050961">
    <property type="entry name" value="BolA/IbaG_stress_morph_reg"/>
</dbReference>
<dbReference type="Gene3D" id="3.30.300.90">
    <property type="entry name" value="BolA-like"/>
    <property type="match status" value="1"/>
</dbReference>
<proteinExistence type="inferred from homology"/>
<organism evidence="2">
    <name type="scientific">marine sediment metagenome</name>
    <dbReference type="NCBI Taxonomy" id="412755"/>
    <lineage>
        <taxon>unclassified sequences</taxon>
        <taxon>metagenomes</taxon>
        <taxon>ecological metagenomes</taxon>
    </lineage>
</organism>
<comment type="similarity">
    <text evidence="1">Belongs to the BolA/IbaG family.</text>
</comment>